<feature type="transmembrane region" description="Helical" evidence="1">
    <location>
        <begin position="14"/>
        <end position="37"/>
    </location>
</feature>
<gene>
    <name evidence="2" type="ORF">FUSO8_07705</name>
</gene>
<dbReference type="Proteomes" id="UP000027058">
    <property type="component" value="Unassembled WGS sequence"/>
</dbReference>
<comment type="caution">
    <text evidence="2">The sequence shown here is derived from an EMBL/GenBank/DDBJ whole genome shotgun (WGS) entry which is preliminary data.</text>
</comment>
<keyword evidence="1" id="KW-0472">Membrane</keyword>
<dbReference type="EMBL" id="JAAH01000092">
    <property type="protein sequence ID" value="KDE71722.1"/>
    <property type="molecule type" value="Genomic_DNA"/>
</dbReference>
<feature type="transmembrane region" description="Helical" evidence="1">
    <location>
        <begin position="57"/>
        <end position="81"/>
    </location>
</feature>
<accession>A0AB73C205</accession>
<dbReference type="RefSeq" id="WP_051619448.1">
    <property type="nucleotide sequence ID" value="NZ_JAAH01000092.1"/>
</dbReference>
<reference evidence="2 3" key="1">
    <citation type="submission" date="2014-01" db="EMBL/GenBank/DDBJ databases">
        <title>Comparative genomics of Fusobacterium necrophorum wild isolates.</title>
        <authorList>
            <person name="Kittichotirat W."/>
            <person name="Bumgarner R.E."/>
            <person name="Lawrence P."/>
        </authorList>
    </citation>
    <scope>NUCLEOTIDE SEQUENCE [LARGE SCALE GENOMIC DNA]</scope>
    <source>
        <strain evidence="2 3">DJ-2</strain>
    </source>
</reference>
<evidence type="ECO:0000313" key="2">
    <source>
        <dbReference type="EMBL" id="KDE71722.1"/>
    </source>
</evidence>
<proteinExistence type="predicted"/>
<organism evidence="2 3">
    <name type="scientific">Fusobacterium necrophorum DJ-2</name>
    <dbReference type="NCBI Taxonomy" id="1441737"/>
    <lineage>
        <taxon>Bacteria</taxon>
        <taxon>Fusobacteriati</taxon>
        <taxon>Fusobacteriota</taxon>
        <taxon>Fusobacteriia</taxon>
        <taxon>Fusobacteriales</taxon>
        <taxon>Fusobacteriaceae</taxon>
        <taxon>Fusobacterium</taxon>
    </lineage>
</organism>
<dbReference type="AlphaFoldDB" id="A0AB73C205"/>
<evidence type="ECO:0000256" key="1">
    <source>
        <dbReference type="SAM" id="Phobius"/>
    </source>
</evidence>
<protein>
    <submittedName>
        <fullName evidence="2">Uncharacterized protein</fullName>
    </submittedName>
</protein>
<keyword evidence="1" id="KW-0812">Transmembrane</keyword>
<name>A0AB73C205_9FUSO</name>
<evidence type="ECO:0000313" key="3">
    <source>
        <dbReference type="Proteomes" id="UP000027058"/>
    </source>
</evidence>
<sequence>MNTIYFRYNKHSHYLLYFMVIFGIVVGLVLDAYLLNISGITKGPEFIPDFLRGRKDVALYIIFGSIPIAMLLPTFFAYRFWGKAEEKASIRFWEDHAILYYRNKEMLINRGKVKIDILTGKATLYDTYKVILPERKIYFHNSIIEKKEKKGKVLSLDIAMQRLVFFEEKKGKIKVSFYGLNIILERTTPEIFDNSPYYLDYGSIVEIKEGNFATCLIRERKNPIHVVGDLEIDTSFFNENEVLNENNLRKQPILAVIELDEQISLD</sequence>
<keyword evidence="1" id="KW-1133">Transmembrane helix</keyword>